<organism evidence="1 2">
    <name type="scientific">Pseudonocardia sulfidoxydans NBRC 16205</name>
    <dbReference type="NCBI Taxonomy" id="1223511"/>
    <lineage>
        <taxon>Bacteria</taxon>
        <taxon>Bacillati</taxon>
        <taxon>Actinomycetota</taxon>
        <taxon>Actinomycetes</taxon>
        <taxon>Pseudonocardiales</taxon>
        <taxon>Pseudonocardiaceae</taxon>
        <taxon>Pseudonocardia</taxon>
    </lineage>
</organism>
<comment type="caution">
    <text evidence="1">The sequence shown here is derived from an EMBL/GenBank/DDBJ whole genome shotgun (WGS) entry which is preliminary data.</text>
</comment>
<accession>A0A511DEC6</accession>
<evidence type="ECO:0000313" key="2">
    <source>
        <dbReference type="Proteomes" id="UP000321685"/>
    </source>
</evidence>
<dbReference type="Proteomes" id="UP000321685">
    <property type="component" value="Unassembled WGS sequence"/>
</dbReference>
<keyword evidence="2" id="KW-1185">Reference proteome</keyword>
<reference evidence="1 2" key="1">
    <citation type="submission" date="2019-07" db="EMBL/GenBank/DDBJ databases">
        <title>Whole genome shotgun sequence of Pseudonocardia sulfidoxydans NBRC 16205.</title>
        <authorList>
            <person name="Hosoyama A."/>
            <person name="Uohara A."/>
            <person name="Ohji S."/>
            <person name="Ichikawa N."/>
        </authorList>
    </citation>
    <scope>NUCLEOTIDE SEQUENCE [LARGE SCALE GENOMIC DNA]</scope>
    <source>
        <strain evidence="1 2">NBRC 16205</strain>
    </source>
</reference>
<evidence type="ECO:0000313" key="1">
    <source>
        <dbReference type="EMBL" id="GEL22763.1"/>
    </source>
</evidence>
<dbReference type="EMBL" id="BJVJ01000012">
    <property type="protein sequence ID" value="GEL22763.1"/>
    <property type="molecule type" value="Genomic_DNA"/>
</dbReference>
<proteinExistence type="predicted"/>
<dbReference type="AlphaFoldDB" id="A0A511DEC6"/>
<sequence>MIGPSSHEDSALASLSRDNEIEEAKVHALLAVASAIEKLADAVEARNSIEENRDL</sequence>
<protein>
    <submittedName>
        <fullName evidence="1">Uncharacterized protein</fullName>
    </submittedName>
</protein>
<name>A0A511DEC6_9PSEU</name>
<gene>
    <name evidence="1" type="ORF">PSU4_17170</name>
</gene>